<dbReference type="KEGG" id="lak:106160958"/>
<proteinExistence type="predicted"/>
<evidence type="ECO:0000256" key="1">
    <source>
        <dbReference type="SAM" id="MobiDB-lite"/>
    </source>
</evidence>
<reference evidence="4" key="1">
    <citation type="submission" date="2025-08" db="UniProtKB">
        <authorList>
            <consortium name="RefSeq"/>
        </authorList>
    </citation>
    <scope>IDENTIFICATION</scope>
    <source>
        <tissue evidence="4">Gonads</tissue>
    </source>
</reference>
<evidence type="ECO:0000313" key="4">
    <source>
        <dbReference type="RefSeq" id="XP_013393227.1"/>
    </source>
</evidence>
<accession>A0A1S3I4N4</accession>
<protein>
    <submittedName>
        <fullName evidence="4">Uncharacterized protein LOC106160958</fullName>
    </submittedName>
</protein>
<feature type="chain" id="PRO_5010299109" evidence="2">
    <location>
        <begin position="21"/>
        <end position="160"/>
    </location>
</feature>
<dbReference type="AlphaFoldDB" id="A0A1S3I4N4"/>
<dbReference type="GeneID" id="106160958"/>
<sequence length="160" mass="17545">MANTALLIFVFVTCIFSAIAVPCTTSLDCHDPDGRTLCQAWTGKCIKNVPCNKNGDCYFYAENDVTYLGAVHQCFKDDSTAVNRPEGYGTCMINAMMGKGHEKLPGSEKYFPQRAPVTRYRGALGRSSYGSFPQPEAMRVSERRPPPEFLSATPLNLGSS</sequence>
<name>A0A1S3I4N4_LINAN</name>
<keyword evidence="3" id="KW-1185">Reference proteome</keyword>
<evidence type="ECO:0000313" key="3">
    <source>
        <dbReference type="Proteomes" id="UP000085678"/>
    </source>
</evidence>
<feature type="region of interest" description="Disordered" evidence="1">
    <location>
        <begin position="126"/>
        <end position="160"/>
    </location>
</feature>
<evidence type="ECO:0000256" key="2">
    <source>
        <dbReference type="SAM" id="SignalP"/>
    </source>
</evidence>
<keyword evidence="2" id="KW-0732">Signal</keyword>
<dbReference type="InParanoid" id="A0A1S3I4N4"/>
<organism evidence="3 4">
    <name type="scientific">Lingula anatina</name>
    <name type="common">Brachiopod</name>
    <name type="synonym">Lingula unguis</name>
    <dbReference type="NCBI Taxonomy" id="7574"/>
    <lineage>
        <taxon>Eukaryota</taxon>
        <taxon>Metazoa</taxon>
        <taxon>Spiralia</taxon>
        <taxon>Lophotrochozoa</taxon>
        <taxon>Brachiopoda</taxon>
        <taxon>Linguliformea</taxon>
        <taxon>Lingulata</taxon>
        <taxon>Lingulida</taxon>
        <taxon>Linguloidea</taxon>
        <taxon>Lingulidae</taxon>
        <taxon>Lingula</taxon>
    </lineage>
</organism>
<dbReference type="Proteomes" id="UP000085678">
    <property type="component" value="Unplaced"/>
</dbReference>
<feature type="signal peptide" evidence="2">
    <location>
        <begin position="1"/>
        <end position="20"/>
    </location>
</feature>
<dbReference type="RefSeq" id="XP_013393227.1">
    <property type="nucleotide sequence ID" value="XM_013537773.2"/>
</dbReference>
<gene>
    <name evidence="4" type="primary">LOC106160958</name>
</gene>